<gene>
    <name evidence="1" type="ORF">GCM10010387_22700</name>
</gene>
<reference evidence="1" key="1">
    <citation type="journal article" date="2014" name="Int. J. Syst. Evol. Microbiol.">
        <title>Complete genome sequence of Corynebacterium casei LMG S-19264T (=DSM 44701T), isolated from a smear-ripened cheese.</title>
        <authorList>
            <consortium name="US DOE Joint Genome Institute (JGI-PGF)"/>
            <person name="Walter F."/>
            <person name="Albersmeier A."/>
            <person name="Kalinowski J."/>
            <person name="Ruckert C."/>
        </authorList>
    </citation>
    <scope>NUCLEOTIDE SEQUENCE</scope>
    <source>
        <strain evidence="1">JCM 4988</strain>
    </source>
</reference>
<dbReference type="EMBL" id="BMWG01000004">
    <property type="protein sequence ID" value="GGZ28685.1"/>
    <property type="molecule type" value="Genomic_DNA"/>
</dbReference>
<dbReference type="Proteomes" id="UP000630936">
    <property type="component" value="Unassembled WGS sequence"/>
</dbReference>
<keyword evidence="2" id="KW-1185">Reference proteome</keyword>
<dbReference type="AlphaFoldDB" id="A0A918UR67"/>
<reference evidence="1" key="2">
    <citation type="submission" date="2020-09" db="EMBL/GenBank/DDBJ databases">
        <authorList>
            <person name="Sun Q."/>
            <person name="Ohkuma M."/>
        </authorList>
    </citation>
    <scope>NUCLEOTIDE SEQUENCE</scope>
    <source>
        <strain evidence="1">JCM 4988</strain>
    </source>
</reference>
<accession>A0A918UR67</accession>
<name>A0A918UR67_9ACTN</name>
<sequence length="111" mass="11997">MAKNVEPPTSQRPKVIPWEPAKLGAFVVVRQQTVQVSRLKKRDIPPVACPYCEGGHIDLTLSRPKTASGENRIIDLDELTVSALLKAQTAAAGRAPQVEVGVPGPRARVRP</sequence>
<comment type="caution">
    <text evidence="1">The sequence shown here is derived from an EMBL/GenBank/DDBJ whole genome shotgun (WGS) entry which is preliminary data.</text>
</comment>
<protein>
    <submittedName>
        <fullName evidence="1">Uncharacterized protein</fullName>
    </submittedName>
</protein>
<evidence type="ECO:0000313" key="1">
    <source>
        <dbReference type="EMBL" id="GGZ28685.1"/>
    </source>
</evidence>
<dbReference type="RefSeq" id="WP_190122833.1">
    <property type="nucleotide sequence ID" value="NZ_BMWG01000004.1"/>
</dbReference>
<evidence type="ECO:0000313" key="2">
    <source>
        <dbReference type="Proteomes" id="UP000630936"/>
    </source>
</evidence>
<organism evidence="1 2">
    <name type="scientific">Streptomyces inusitatus</name>
    <dbReference type="NCBI Taxonomy" id="68221"/>
    <lineage>
        <taxon>Bacteria</taxon>
        <taxon>Bacillati</taxon>
        <taxon>Actinomycetota</taxon>
        <taxon>Actinomycetes</taxon>
        <taxon>Kitasatosporales</taxon>
        <taxon>Streptomycetaceae</taxon>
        <taxon>Streptomyces</taxon>
    </lineage>
</organism>
<proteinExistence type="predicted"/>